<accession>A0A2P5FIQ3</accession>
<evidence type="ECO:0000313" key="2">
    <source>
        <dbReference type="Proteomes" id="UP000237000"/>
    </source>
</evidence>
<proteinExistence type="predicted"/>
<sequence>MYLSNAAANTHTFKNLMDSQSSHQRLDDALVLRHPYRHHDYRDQLRANWTAVVVERLMRTTMTESKEVERALHLELYPGLRMSSSSRSHFGLLNVFEGHFGHKYSNGSFAGHSTIKIRLWSYSNFWAKN</sequence>
<dbReference type="EMBL" id="JXTC01000030">
    <property type="protein sequence ID" value="PON97681.1"/>
    <property type="molecule type" value="Genomic_DNA"/>
</dbReference>
<organism evidence="1 2">
    <name type="scientific">Trema orientale</name>
    <name type="common">Charcoal tree</name>
    <name type="synonym">Celtis orientalis</name>
    <dbReference type="NCBI Taxonomy" id="63057"/>
    <lineage>
        <taxon>Eukaryota</taxon>
        <taxon>Viridiplantae</taxon>
        <taxon>Streptophyta</taxon>
        <taxon>Embryophyta</taxon>
        <taxon>Tracheophyta</taxon>
        <taxon>Spermatophyta</taxon>
        <taxon>Magnoliopsida</taxon>
        <taxon>eudicotyledons</taxon>
        <taxon>Gunneridae</taxon>
        <taxon>Pentapetalae</taxon>
        <taxon>rosids</taxon>
        <taxon>fabids</taxon>
        <taxon>Rosales</taxon>
        <taxon>Cannabaceae</taxon>
        <taxon>Trema</taxon>
    </lineage>
</organism>
<name>A0A2P5FIQ3_TREOI</name>
<keyword evidence="2" id="KW-1185">Reference proteome</keyword>
<evidence type="ECO:0000313" key="1">
    <source>
        <dbReference type="EMBL" id="PON97681.1"/>
    </source>
</evidence>
<dbReference type="AlphaFoldDB" id="A0A2P5FIQ3"/>
<gene>
    <name evidence="1" type="ORF">TorRG33x02_065910</name>
</gene>
<comment type="caution">
    <text evidence="1">The sequence shown here is derived from an EMBL/GenBank/DDBJ whole genome shotgun (WGS) entry which is preliminary data.</text>
</comment>
<dbReference type="Proteomes" id="UP000237000">
    <property type="component" value="Unassembled WGS sequence"/>
</dbReference>
<dbReference type="OrthoDB" id="1201540at2759"/>
<protein>
    <submittedName>
        <fullName evidence="1">Uncharacterized protein</fullName>
    </submittedName>
</protein>
<reference evidence="2" key="1">
    <citation type="submission" date="2016-06" db="EMBL/GenBank/DDBJ databases">
        <title>Parallel loss of symbiosis genes in relatives of nitrogen-fixing non-legume Parasponia.</title>
        <authorList>
            <person name="Van Velzen R."/>
            <person name="Holmer R."/>
            <person name="Bu F."/>
            <person name="Rutten L."/>
            <person name="Van Zeijl A."/>
            <person name="Liu W."/>
            <person name="Santuari L."/>
            <person name="Cao Q."/>
            <person name="Sharma T."/>
            <person name="Shen D."/>
            <person name="Roswanjaya Y."/>
            <person name="Wardhani T."/>
            <person name="Kalhor M.S."/>
            <person name="Jansen J."/>
            <person name="Van den Hoogen J."/>
            <person name="Gungor B."/>
            <person name="Hartog M."/>
            <person name="Hontelez J."/>
            <person name="Verver J."/>
            <person name="Yang W.-C."/>
            <person name="Schijlen E."/>
            <person name="Repin R."/>
            <person name="Schilthuizen M."/>
            <person name="Schranz E."/>
            <person name="Heidstra R."/>
            <person name="Miyata K."/>
            <person name="Fedorova E."/>
            <person name="Kohlen W."/>
            <person name="Bisseling T."/>
            <person name="Smit S."/>
            <person name="Geurts R."/>
        </authorList>
    </citation>
    <scope>NUCLEOTIDE SEQUENCE [LARGE SCALE GENOMIC DNA]</scope>
    <source>
        <strain evidence="2">cv. RG33-2</strain>
    </source>
</reference>
<dbReference type="InParanoid" id="A0A2P5FIQ3"/>